<name>A0AC61N695_9FIRM</name>
<proteinExistence type="predicted"/>
<reference evidence="1" key="1">
    <citation type="submission" date="2021-01" db="EMBL/GenBank/DDBJ databases">
        <title>Complete genome sequence of Clostridiales bacterium R-7.</title>
        <authorList>
            <person name="Mahoney-Kurpe S.C."/>
            <person name="Palevich N."/>
            <person name="Koike S."/>
            <person name="Moon C.D."/>
            <person name="Attwood G.T."/>
        </authorList>
    </citation>
    <scope>NUCLEOTIDE SEQUENCE</scope>
    <source>
        <strain evidence="1">R-7</strain>
    </source>
</reference>
<protein>
    <submittedName>
        <fullName evidence="1">Uncharacterized protein</fullName>
    </submittedName>
</protein>
<evidence type="ECO:0000313" key="2">
    <source>
        <dbReference type="Proteomes" id="UP000682782"/>
    </source>
</evidence>
<accession>A0AC61N695</accession>
<keyword evidence="2" id="KW-1185">Reference proteome</keyword>
<gene>
    <name evidence="1" type="ORF">JYE49_08920</name>
</gene>
<organism evidence="1 2">
    <name type="scientific">Aristaeella hokkaidonensis</name>
    <dbReference type="NCBI Taxonomy" id="3046382"/>
    <lineage>
        <taxon>Bacteria</taxon>
        <taxon>Bacillati</taxon>
        <taxon>Bacillota</taxon>
        <taxon>Clostridia</taxon>
        <taxon>Eubacteriales</taxon>
        <taxon>Aristaeellaceae</taxon>
        <taxon>Aristaeella</taxon>
    </lineage>
</organism>
<dbReference type="EMBL" id="CP068393">
    <property type="protein sequence ID" value="QUC65996.1"/>
    <property type="molecule type" value="Genomic_DNA"/>
</dbReference>
<evidence type="ECO:0000313" key="1">
    <source>
        <dbReference type="EMBL" id="QUC65996.1"/>
    </source>
</evidence>
<dbReference type="Proteomes" id="UP000682782">
    <property type="component" value="Chromosome"/>
</dbReference>
<sequence>MLGLKQPPIELDCTESVLELVKGDTAPDICGYDFFALKEAGMVAAFEPTELMKEDMAAMPQYLQDVLRDNLMTEDGKLSGYLDNLDVQPLGFYVPDAWEASPYRDMTPPSSVEEILDFLEIYLETPHDGFCFIHDATDGWWGRLWVVTLLMRCWAIQSNYAKIPLRYNNPEFIRLLERTVDLFNRLLKVEKGRKNQKGRQLFQDNLFSRGPTGNNLDTITYASLIPWRLTKDQPPLIHVMADFYCVRTGSPYEDRAAELLERIIPGREAYCSREIRPLIYEFINPDRVDVEGFNKMILKKLGGKYSWKLVTQEFIDSIWDIHKYAVPAIVPDDYQNLNDHINENPEALFRKLLDGEVTAADFAAKWDEMNHWAEPAQ</sequence>